<sequence length="106" mass="11693">MDLLAKEKKNDNNQVLTWSSISFVEDLPLQIMLLSHLVAIKASNERQVGRHDGYEINTGKANNFQNSNTDKLTSTISNQEVEKMSEFGCIGSKVTIHGDSEAGVVL</sequence>
<dbReference type="Proteomes" id="UP001195483">
    <property type="component" value="Unassembled WGS sequence"/>
</dbReference>
<dbReference type="AlphaFoldDB" id="A0AAE0RYY2"/>
<organism evidence="1 2">
    <name type="scientific">Potamilus streckersoni</name>
    <dbReference type="NCBI Taxonomy" id="2493646"/>
    <lineage>
        <taxon>Eukaryota</taxon>
        <taxon>Metazoa</taxon>
        <taxon>Spiralia</taxon>
        <taxon>Lophotrochozoa</taxon>
        <taxon>Mollusca</taxon>
        <taxon>Bivalvia</taxon>
        <taxon>Autobranchia</taxon>
        <taxon>Heteroconchia</taxon>
        <taxon>Palaeoheterodonta</taxon>
        <taxon>Unionida</taxon>
        <taxon>Unionoidea</taxon>
        <taxon>Unionidae</taxon>
        <taxon>Ambleminae</taxon>
        <taxon>Lampsilini</taxon>
        <taxon>Potamilus</taxon>
    </lineage>
</organism>
<name>A0AAE0RYY2_9BIVA</name>
<evidence type="ECO:0000313" key="2">
    <source>
        <dbReference type="Proteomes" id="UP001195483"/>
    </source>
</evidence>
<proteinExistence type="predicted"/>
<accession>A0AAE0RYY2</accession>
<comment type="caution">
    <text evidence="1">The sequence shown here is derived from an EMBL/GenBank/DDBJ whole genome shotgun (WGS) entry which is preliminary data.</text>
</comment>
<dbReference type="EMBL" id="JAEAOA010000066">
    <property type="protein sequence ID" value="KAK3582034.1"/>
    <property type="molecule type" value="Genomic_DNA"/>
</dbReference>
<keyword evidence="2" id="KW-1185">Reference proteome</keyword>
<reference evidence="1" key="1">
    <citation type="journal article" date="2021" name="Genome Biol. Evol.">
        <title>A High-Quality Reference Genome for a Parasitic Bivalve with Doubly Uniparental Inheritance (Bivalvia: Unionida).</title>
        <authorList>
            <person name="Smith C.H."/>
        </authorList>
    </citation>
    <scope>NUCLEOTIDE SEQUENCE</scope>
    <source>
        <strain evidence="1">CHS0354</strain>
    </source>
</reference>
<gene>
    <name evidence="1" type="ORF">CHS0354_000278</name>
</gene>
<reference evidence="1" key="3">
    <citation type="submission" date="2023-05" db="EMBL/GenBank/DDBJ databases">
        <authorList>
            <person name="Smith C.H."/>
        </authorList>
    </citation>
    <scope>NUCLEOTIDE SEQUENCE</scope>
    <source>
        <strain evidence="1">CHS0354</strain>
        <tissue evidence="1">Mantle</tissue>
    </source>
</reference>
<protein>
    <submittedName>
        <fullName evidence="1">Uncharacterized protein</fullName>
    </submittedName>
</protein>
<evidence type="ECO:0000313" key="1">
    <source>
        <dbReference type="EMBL" id="KAK3582034.1"/>
    </source>
</evidence>
<reference evidence="1" key="2">
    <citation type="journal article" date="2021" name="Genome Biol. Evol.">
        <title>Developing a high-quality reference genome for a parasitic bivalve with doubly uniparental inheritance (Bivalvia: Unionida).</title>
        <authorList>
            <person name="Smith C.H."/>
        </authorList>
    </citation>
    <scope>NUCLEOTIDE SEQUENCE</scope>
    <source>
        <strain evidence="1">CHS0354</strain>
        <tissue evidence="1">Mantle</tissue>
    </source>
</reference>